<evidence type="ECO:0000313" key="9">
    <source>
        <dbReference type="Proteomes" id="UP001432062"/>
    </source>
</evidence>
<keyword evidence="2 6" id="KW-0812">Transmembrane</keyword>
<gene>
    <name evidence="8" type="ORF">OG563_29305</name>
</gene>
<feature type="domain" description="RDD" evidence="7">
    <location>
        <begin position="198"/>
        <end position="301"/>
    </location>
</feature>
<evidence type="ECO:0000313" key="8">
    <source>
        <dbReference type="EMBL" id="WUV43316.1"/>
    </source>
</evidence>
<feature type="transmembrane region" description="Helical" evidence="6">
    <location>
        <begin position="247"/>
        <end position="268"/>
    </location>
</feature>
<evidence type="ECO:0000256" key="5">
    <source>
        <dbReference type="SAM" id="MobiDB-lite"/>
    </source>
</evidence>
<evidence type="ECO:0000256" key="3">
    <source>
        <dbReference type="ARBA" id="ARBA00022989"/>
    </source>
</evidence>
<accession>A0ABZ1YM29</accession>
<sequence length="344" mass="38154">MVLIDVGDRIESESRSAVVGVGRNVAAVGMTVGLIFGVSLLWINRRRRRALKRYPWVAWPMNYISTGRYEWVELLDQNRRPVSALILSTWPHDIGKLVNHKTTEVWFAGDPSKYGVISRPGGADIRYAYFSKGRQPPRLTYRPADPVGAIGRNEPEPPAAGYELTRARGGRLLMKPTGEHAVESARHGSKGDVRYPSPRMLRRALAFAFDWTLHLGVGLGGAVAVSPEFSAQAATQFDWKHVGVSPFIALGFWMAGSVFDRVVVQAVFHTTVGKALFGLRVIRPDNGEYPAFGKLLGVWLVDLYLALAFPIALVANSDAPGPDRVEDYFLPAVRRRDLHRREIG</sequence>
<feature type="transmembrane region" description="Helical" evidence="6">
    <location>
        <begin position="204"/>
        <end position="227"/>
    </location>
</feature>
<feature type="region of interest" description="Disordered" evidence="5">
    <location>
        <begin position="141"/>
        <end position="161"/>
    </location>
</feature>
<proteinExistence type="predicted"/>
<dbReference type="Proteomes" id="UP001432062">
    <property type="component" value="Chromosome"/>
</dbReference>
<keyword evidence="4 6" id="KW-0472">Membrane</keyword>
<keyword evidence="9" id="KW-1185">Reference proteome</keyword>
<evidence type="ECO:0000259" key="7">
    <source>
        <dbReference type="Pfam" id="PF06271"/>
    </source>
</evidence>
<feature type="transmembrane region" description="Helical" evidence="6">
    <location>
        <begin position="289"/>
        <end position="315"/>
    </location>
</feature>
<comment type="subcellular location">
    <subcellularLocation>
        <location evidence="1">Membrane</location>
        <topology evidence="1">Multi-pass membrane protein</topology>
    </subcellularLocation>
</comment>
<dbReference type="Pfam" id="PF06271">
    <property type="entry name" value="RDD"/>
    <property type="match status" value="1"/>
</dbReference>
<evidence type="ECO:0000256" key="1">
    <source>
        <dbReference type="ARBA" id="ARBA00004141"/>
    </source>
</evidence>
<reference evidence="8" key="1">
    <citation type="submission" date="2022-10" db="EMBL/GenBank/DDBJ databases">
        <title>The complete genomes of actinobacterial strains from the NBC collection.</title>
        <authorList>
            <person name="Joergensen T.S."/>
            <person name="Alvarez Arevalo M."/>
            <person name="Sterndorff E.B."/>
            <person name="Faurdal D."/>
            <person name="Vuksanovic O."/>
            <person name="Mourched A.-S."/>
            <person name="Charusanti P."/>
            <person name="Shaw S."/>
            <person name="Blin K."/>
            <person name="Weber T."/>
        </authorList>
    </citation>
    <scope>NUCLEOTIDE SEQUENCE</scope>
    <source>
        <strain evidence="8">NBC_01482</strain>
    </source>
</reference>
<dbReference type="InterPro" id="IPR010432">
    <property type="entry name" value="RDD"/>
</dbReference>
<feature type="transmembrane region" description="Helical" evidence="6">
    <location>
        <begin position="25"/>
        <end position="43"/>
    </location>
</feature>
<dbReference type="EMBL" id="CP109441">
    <property type="protein sequence ID" value="WUV43316.1"/>
    <property type="molecule type" value="Genomic_DNA"/>
</dbReference>
<evidence type="ECO:0000256" key="6">
    <source>
        <dbReference type="SAM" id="Phobius"/>
    </source>
</evidence>
<evidence type="ECO:0000256" key="4">
    <source>
        <dbReference type="ARBA" id="ARBA00023136"/>
    </source>
</evidence>
<evidence type="ECO:0000256" key="2">
    <source>
        <dbReference type="ARBA" id="ARBA00022692"/>
    </source>
</evidence>
<name>A0ABZ1YM29_9NOCA</name>
<organism evidence="8 9">
    <name type="scientific">Nocardia vinacea</name>
    <dbReference type="NCBI Taxonomy" id="96468"/>
    <lineage>
        <taxon>Bacteria</taxon>
        <taxon>Bacillati</taxon>
        <taxon>Actinomycetota</taxon>
        <taxon>Actinomycetes</taxon>
        <taxon>Mycobacteriales</taxon>
        <taxon>Nocardiaceae</taxon>
        <taxon>Nocardia</taxon>
    </lineage>
</organism>
<keyword evidence="3 6" id="KW-1133">Transmembrane helix</keyword>
<dbReference type="RefSeq" id="WP_327096514.1">
    <property type="nucleotide sequence ID" value="NZ_CP109149.1"/>
</dbReference>
<protein>
    <submittedName>
        <fullName evidence="8">RDD family protein</fullName>
    </submittedName>
</protein>